<dbReference type="RefSeq" id="WP_350353321.1">
    <property type="nucleotide sequence ID" value="NZ_CP158357.1"/>
</dbReference>
<dbReference type="EMBL" id="CP158357">
    <property type="protein sequence ID" value="XBX80520.1"/>
    <property type="molecule type" value="Genomic_DNA"/>
</dbReference>
<reference evidence="2" key="1">
    <citation type="submission" date="2024-06" db="EMBL/GenBank/DDBJ databases">
        <title>Draft genome sequence of Microbacterium sp. strain A8/3-1, isolated from Oxytropis tragacanthoides Fisch. ex DC. Root nodules in the Altai region of Russia.</title>
        <authorList>
            <person name="Sazanova A."/>
            <person name="Guro P."/>
            <person name="Kuznetsova I."/>
            <person name="Belimov A."/>
            <person name="Safronova V."/>
        </authorList>
    </citation>
    <scope>NUCLEOTIDE SEQUENCE</scope>
    <source>
        <strain evidence="2">A8/3-1</strain>
    </source>
</reference>
<accession>A0AAU7W243</accession>
<feature type="domain" description="GCVT N-terminal" evidence="1">
    <location>
        <begin position="29"/>
        <end position="255"/>
    </location>
</feature>
<gene>
    <name evidence="2" type="ORF">ABS642_10635</name>
</gene>
<sequence>MNFTTLQQRLDAAGSAVAMLSAPMPPYTSFPYPPVYTNWQEEQRASKTTAVLFDQSYHMTDCYITGPDAVRLLSDTAVNSFATFGPGKAKQYLAVNEDGFVIADGLLFGLAEDAVVVTGNEIASNWLRYQAELGGYDVQIEVEDRGNDGPVPKRMYRFELEGPWAWKILESAHGGHVERIPFFAMSEVLIGGLRVGVLNHTMGGTPGDDASGLELFGPMEEKEAFLAAILQAGAPFGLLRGGALAYLSAAVESGWVPLPIPAIFGENMRPYREWLSAYSTENWVPINGSFRSDRIEDYYGTPWDFGWERFVRFDHDFIGRAALERLSAEPNRTKVWLSWNRDDAARVIGSSYVDGDDRAKPLEIPTTMLPHDEVRLDGHTIGIARMHGYTVNLAGWTSIARVDVSEAIDGREVELVWGDPDGGASNPFVPPHRQTIIRATIATAPPMARASSDEGR</sequence>
<evidence type="ECO:0000259" key="1">
    <source>
        <dbReference type="Pfam" id="PF01571"/>
    </source>
</evidence>
<organism evidence="2">
    <name type="scientific">Microbacterium sp. A8/3-1</name>
    <dbReference type="NCBI Taxonomy" id="3160749"/>
    <lineage>
        <taxon>Bacteria</taxon>
        <taxon>Bacillati</taxon>
        <taxon>Actinomycetota</taxon>
        <taxon>Actinomycetes</taxon>
        <taxon>Micrococcales</taxon>
        <taxon>Microbacteriaceae</taxon>
        <taxon>Microbacterium</taxon>
    </lineage>
</organism>
<dbReference type="Pfam" id="PF01571">
    <property type="entry name" value="GCV_T"/>
    <property type="match status" value="1"/>
</dbReference>
<evidence type="ECO:0000313" key="2">
    <source>
        <dbReference type="EMBL" id="XBX80520.1"/>
    </source>
</evidence>
<dbReference type="InterPro" id="IPR027266">
    <property type="entry name" value="TrmE/GcvT-like"/>
</dbReference>
<name>A0AAU7W243_9MICO</name>
<proteinExistence type="predicted"/>
<dbReference type="InterPro" id="IPR006222">
    <property type="entry name" value="GCVT_N"/>
</dbReference>
<keyword evidence="2" id="KW-0808">Transferase</keyword>
<protein>
    <submittedName>
        <fullName evidence="2">Aminomethyl transferase family protein</fullName>
    </submittedName>
</protein>
<dbReference type="Gene3D" id="3.30.1360.120">
    <property type="entry name" value="Probable tRNA modification gtpase trme, domain 1"/>
    <property type="match status" value="1"/>
</dbReference>
<dbReference type="AlphaFoldDB" id="A0AAU7W243"/>
<dbReference type="SUPFAM" id="SSF103025">
    <property type="entry name" value="Folate-binding domain"/>
    <property type="match status" value="1"/>
</dbReference>
<dbReference type="GO" id="GO:0016740">
    <property type="term" value="F:transferase activity"/>
    <property type="evidence" value="ECO:0007669"/>
    <property type="project" value="UniProtKB-KW"/>
</dbReference>